<dbReference type="InterPro" id="IPR024344">
    <property type="entry name" value="MDMPI_metal-binding"/>
</dbReference>
<dbReference type="NCBIfam" id="TIGR03083">
    <property type="entry name" value="maleylpyruvate isomerase family mycothiol-dependent enzyme"/>
    <property type="match status" value="1"/>
</dbReference>
<sequence length="262" mass="28312">MSDAIDPVLVDLAGEVASIDTMLQSLSSAQWAQQTPAPGWNVADQVIHLGLFDRRAQWSMTEPEHFNDDMRDLMTKGGVDAVHDAERHRSPEDLLQWWRTGAAALASASHSLDLSARCVWYGPPMSARSMLTARLMETWAHGYDIADAVGLTPIATDRLRHVAHIGVRARGFAFAANKRSAPDGDVYVELTAPSGEVWTWGDASEPNSVKGTALGFCLAVTQRRHVDDCGLDVAGNGATEWMSIAQAFAGAPGVGREKGQFD</sequence>
<dbReference type="GO" id="GO:0046872">
    <property type="term" value="F:metal ion binding"/>
    <property type="evidence" value="ECO:0007669"/>
    <property type="project" value="InterPro"/>
</dbReference>
<dbReference type="EMBL" id="CAEZWJ010000038">
    <property type="protein sequence ID" value="CAB4658998.1"/>
    <property type="molecule type" value="Genomic_DNA"/>
</dbReference>
<dbReference type="InterPro" id="IPR017517">
    <property type="entry name" value="Maleyloyr_isom"/>
</dbReference>
<accession>A0A6J6LCQ2</accession>
<protein>
    <submittedName>
        <fullName evidence="2">Unannotated protein</fullName>
    </submittedName>
</protein>
<dbReference type="InterPro" id="IPR034660">
    <property type="entry name" value="DinB/YfiT-like"/>
</dbReference>
<dbReference type="AlphaFoldDB" id="A0A6J6LCQ2"/>
<dbReference type="SUPFAM" id="SSF109854">
    <property type="entry name" value="DinB/YfiT-like putative metalloenzymes"/>
    <property type="match status" value="1"/>
</dbReference>
<name>A0A6J6LCQ2_9ZZZZ</name>
<dbReference type="Gene3D" id="1.20.120.450">
    <property type="entry name" value="dinb family like domain"/>
    <property type="match status" value="1"/>
</dbReference>
<dbReference type="Pfam" id="PF11716">
    <property type="entry name" value="MDMPI_N"/>
    <property type="match status" value="1"/>
</dbReference>
<dbReference type="NCBIfam" id="TIGR03084">
    <property type="entry name" value="TIGR03084 family metal-binding protein"/>
    <property type="match status" value="1"/>
</dbReference>
<reference evidence="2" key="1">
    <citation type="submission" date="2020-05" db="EMBL/GenBank/DDBJ databases">
        <authorList>
            <person name="Chiriac C."/>
            <person name="Salcher M."/>
            <person name="Ghai R."/>
            <person name="Kavagutti S V."/>
        </authorList>
    </citation>
    <scope>NUCLEOTIDE SEQUENCE</scope>
</reference>
<organism evidence="2">
    <name type="scientific">freshwater metagenome</name>
    <dbReference type="NCBI Taxonomy" id="449393"/>
    <lineage>
        <taxon>unclassified sequences</taxon>
        <taxon>metagenomes</taxon>
        <taxon>ecological metagenomes</taxon>
    </lineage>
</organism>
<evidence type="ECO:0000313" key="2">
    <source>
        <dbReference type="EMBL" id="CAB4658998.1"/>
    </source>
</evidence>
<proteinExistence type="predicted"/>
<dbReference type="InterPro" id="IPR017518">
    <property type="entry name" value="CHP03084"/>
</dbReference>
<gene>
    <name evidence="2" type="ORF">UFOPK2214_01105</name>
</gene>
<feature type="domain" description="Mycothiol-dependent maleylpyruvate isomerase metal-binding" evidence="1">
    <location>
        <begin position="15"/>
        <end position="146"/>
    </location>
</feature>
<evidence type="ECO:0000259" key="1">
    <source>
        <dbReference type="Pfam" id="PF11716"/>
    </source>
</evidence>